<keyword evidence="4 7" id="KW-0812">Transmembrane</keyword>
<dbReference type="PANTHER" id="PTHR30086:SF19">
    <property type="entry name" value="THREONINE EFFLUX PROTEIN"/>
    <property type="match status" value="1"/>
</dbReference>
<sequence>MMLNLIIVHFFGLITPGPDFFYVSRLAASNSRRNALCAVIGITLGVLFWALASILGLAILFNTVPVLQGLVMTLGGGYLAYLGYLMLKSQQNVVFEPVSEQEQNKQTSIKKEITKGLLVNLSNAKAVIYFASVMSLVLVNLTQTWQIWSALLIIVLETFLYFYAISIVFSRQQAKQFYSQYSRYIDHLSGVIFLLFGVYLMYSGIGEMTPLISK</sequence>
<dbReference type="GO" id="GO:0005886">
    <property type="term" value="C:plasma membrane"/>
    <property type="evidence" value="ECO:0007669"/>
    <property type="project" value="UniProtKB-SubCell"/>
</dbReference>
<feature type="transmembrane region" description="Helical" evidence="7">
    <location>
        <begin position="145"/>
        <end position="164"/>
    </location>
</feature>
<comment type="subcellular location">
    <subcellularLocation>
        <location evidence="1">Cell membrane</location>
        <topology evidence="1">Multi-pass membrane protein</topology>
    </subcellularLocation>
</comment>
<evidence type="ECO:0000313" key="9">
    <source>
        <dbReference type="Proteomes" id="UP000000809"/>
    </source>
</evidence>
<dbReference type="PANTHER" id="PTHR30086">
    <property type="entry name" value="ARGININE EXPORTER PROTEIN ARGO"/>
    <property type="match status" value="1"/>
</dbReference>
<organism evidence="8 9">
    <name type="scientific">Pasteurella multocida (strain Pm70)</name>
    <dbReference type="NCBI Taxonomy" id="272843"/>
    <lineage>
        <taxon>Bacteria</taxon>
        <taxon>Pseudomonadati</taxon>
        <taxon>Pseudomonadota</taxon>
        <taxon>Gammaproteobacteria</taxon>
        <taxon>Pasteurellales</taxon>
        <taxon>Pasteurellaceae</taxon>
        <taxon>Pasteurella</taxon>
    </lineage>
</organism>
<evidence type="ECO:0000313" key="8">
    <source>
        <dbReference type="EMBL" id="AAK02811.1"/>
    </source>
</evidence>
<keyword evidence="3" id="KW-1003">Cell membrane</keyword>
<name>Q9CMT2_PASMU</name>
<feature type="transmembrane region" description="Helical" evidence="7">
    <location>
        <begin position="35"/>
        <end position="61"/>
    </location>
</feature>
<dbReference type="NCBIfam" id="TIGR00949">
    <property type="entry name" value="2A76"/>
    <property type="match status" value="1"/>
</dbReference>
<reference evidence="8 9" key="1">
    <citation type="journal article" date="2001" name="Proc. Natl. Acad. Sci. U.S.A.">
        <title>Complete genomic sequence of Pasteurella multocida Pm70.</title>
        <authorList>
            <person name="May B.J."/>
            <person name="Zhang Q."/>
            <person name="Li L.L."/>
            <person name="Paustian M.L."/>
            <person name="Whittam T.S."/>
            <person name="Kapur V."/>
        </authorList>
    </citation>
    <scope>NUCLEOTIDE SEQUENCE [LARGE SCALE GENOMIC DNA]</scope>
    <source>
        <strain evidence="8 9">Pm70</strain>
    </source>
</reference>
<evidence type="ECO:0008006" key="10">
    <source>
        <dbReference type="Google" id="ProtNLM"/>
    </source>
</evidence>
<dbReference type="GO" id="GO:0015171">
    <property type="term" value="F:amino acid transmembrane transporter activity"/>
    <property type="evidence" value="ECO:0007669"/>
    <property type="project" value="TreeGrafter"/>
</dbReference>
<dbReference type="Proteomes" id="UP000000809">
    <property type="component" value="Chromosome"/>
</dbReference>
<feature type="transmembrane region" description="Helical" evidence="7">
    <location>
        <begin position="67"/>
        <end position="87"/>
    </location>
</feature>
<gene>
    <name evidence="8" type="ordered locus">PM0727</name>
</gene>
<proteinExistence type="inferred from homology"/>
<dbReference type="AlphaFoldDB" id="Q9CMT2"/>
<evidence type="ECO:0000256" key="6">
    <source>
        <dbReference type="ARBA" id="ARBA00023136"/>
    </source>
</evidence>
<dbReference type="InterPro" id="IPR001123">
    <property type="entry name" value="LeuE-type"/>
</dbReference>
<accession>Q9CMT2</accession>
<keyword evidence="6 7" id="KW-0472">Membrane</keyword>
<protein>
    <recommendedName>
        <fullName evidence="10">Threonine efflux protein</fullName>
    </recommendedName>
</protein>
<dbReference type="Pfam" id="PF01810">
    <property type="entry name" value="LysE"/>
    <property type="match status" value="1"/>
</dbReference>
<dbReference type="KEGG" id="pmu:PM0727"/>
<feature type="transmembrane region" description="Helical" evidence="7">
    <location>
        <begin position="117"/>
        <end position="139"/>
    </location>
</feature>
<dbReference type="EMBL" id="AE004439">
    <property type="protein sequence ID" value="AAK02811.1"/>
    <property type="molecule type" value="Genomic_DNA"/>
</dbReference>
<evidence type="ECO:0000256" key="7">
    <source>
        <dbReference type="SAM" id="Phobius"/>
    </source>
</evidence>
<feature type="transmembrane region" description="Helical" evidence="7">
    <location>
        <begin position="6"/>
        <end position="23"/>
    </location>
</feature>
<keyword evidence="9" id="KW-1185">Reference proteome</keyword>
<evidence type="ECO:0000256" key="1">
    <source>
        <dbReference type="ARBA" id="ARBA00004651"/>
    </source>
</evidence>
<dbReference type="InterPro" id="IPR004778">
    <property type="entry name" value="Homoserine/Threonine_efflux"/>
</dbReference>
<keyword evidence="5 7" id="KW-1133">Transmembrane helix</keyword>
<feature type="transmembrane region" description="Helical" evidence="7">
    <location>
        <begin position="184"/>
        <end position="205"/>
    </location>
</feature>
<evidence type="ECO:0000256" key="4">
    <source>
        <dbReference type="ARBA" id="ARBA00022692"/>
    </source>
</evidence>
<dbReference type="STRING" id="272843.PM0727"/>
<dbReference type="HOGENOM" id="CLU_079569_0_1_6"/>
<evidence type="ECO:0000256" key="5">
    <source>
        <dbReference type="ARBA" id="ARBA00022989"/>
    </source>
</evidence>
<dbReference type="EnsemblBacteria" id="AAK02811">
    <property type="protein sequence ID" value="AAK02811"/>
    <property type="gene ID" value="PM0727"/>
</dbReference>
<comment type="similarity">
    <text evidence="2">Belongs to the Rht family.</text>
</comment>
<evidence type="ECO:0000256" key="3">
    <source>
        <dbReference type="ARBA" id="ARBA00022475"/>
    </source>
</evidence>
<evidence type="ECO:0000256" key="2">
    <source>
        <dbReference type="ARBA" id="ARBA00007928"/>
    </source>
</evidence>